<protein>
    <submittedName>
        <fullName evidence="1">Uncharacterized protein</fullName>
    </submittedName>
</protein>
<proteinExistence type="predicted"/>
<evidence type="ECO:0000313" key="2">
    <source>
        <dbReference type="Proteomes" id="UP000036403"/>
    </source>
</evidence>
<name>A0A0J7JV64_LASNI</name>
<dbReference type="PaxDb" id="67767-A0A0J7JV64"/>
<dbReference type="EMBL" id="LBMM01028252">
    <property type="protein sequence ID" value="KMQ82113.1"/>
    <property type="molecule type" value="Genomic_DNA"/>
</dbReference>
<evidence type="ECO:0000313" key="1">
    <source>
        <dbReference type="EMBL" id="KMQ82113.1"/>
    </source>
</evidence>
<reference evidence="1 2" key="1">
    <citation type="submission" date="2015-04" db="EMBL/GenBank/DDBJ databases">
        <title>Lasius niger genome sequencing.</title>
        <authorList>
            <person name="Konorov E.A."/>
            <person name="Nikitin M.A."/>
            <person name="Kirill M.V."/>
            <person name="Chang P."/>
        </authorList>
    </citation>
    <scope>NUCLEOTIDE SEQUENCE [LARGE SCALE GENOMIC DNA]</scope>
    <source>
        <tissue evidence="1">Whole</tissue>
    </source>
</reference>
<gene>
    <name evidence="1" type="ORF">RF55_24127</name>
</gene>
<dbReference type="AlphaFoldDB" id="A0A0J7JV64"/>
<comment type="caution">
    <text evidence="1">The sequence shown here is derived from an EMBL/GenBank/DDBJ whole genome shotgun (WGS) entry which is preliminary data.</text>
</comment>
<sequence length="252" mass="29183">MMAEQEAEEEQNQAECFRVLQLCRPPYGEGAMCDLFFDSPCHQYDYLDTKLSKNRAALHNLDCEEKRKACLGGGAQDFCRPYWAYCADYDHERRVDPTWRGHIKLPQPPENISEMKLPDDFLPCNKGLAKTVFLFDKKNHFLAVGQILQSNVLNINNDVRGLRRFGRIKDDHGDIKADKELKLEDRIFLKQVHGIGVLKKNNYVQQCGLAKPFWIFKDGGWNIGYFDQKKQELLRDNLGNRAPDKLVHVSIH</sequence>
<dbReference type="Proteomes" id="UP000036403">
    <property type="component" value="Unassembled WGS sequence"/>
</dbReference>
<accession>A0A0J7JV64</accession>
<keyword evidence="2" id="KW-1185">Reference proteome</keyword>
<organism evidence="1 2">
    <name type="scientific">Lasius niger</name>
    <name type="common">Black garden ant</name>
    <dbReference type="NCBI Taxonomy" id="67767"/>
    <lineage>
        <taxon>Eukaryota</taxon>
        <taxon>Metazoa</taxon>
        <taxon>Ecdysozoa</taxon>
        <taxon>Arthropoda</taxon>
        <taxon>Hexapoda</taxon>
        <taxon>Insecta</taxon>
        <taxon>Pterygota</taxon>
        <taxon>Neoptera</taxon>
        <taxon>Endopterygota</taxon>
        <taxon>Hymenoptera</taxon>
        <taxon>Apocrita</taxon>
        <taxon>Aculeata</taxon>
        <taxon>Formicoidea</taxon>
        <taxon>Formicidae</taxon>
        <taxon>Formicinae</taxon>
        <taxon>Lasius</taxon>
        <taxon>Lasius</taxon>
    </lineage>
</organism>